<name>A0A4U6VMU6_SETVI</name>
<feature type="region of interest" description="Disordered" evidence="1">
    <location>
        <begin position="1"/>
        <end position="39"/>
    </location>
</feature>
<dbReference type="Gramene" id="TKW31050">
    <property type="protein sequence ID" value="TKW31050"/>
    <property type="gene ID" value="SEVIR_2G079432v2"/>
</dbReference>
<proteinExistence type="predicted"/>
<protein>
    <submittedName>
        <fullName evidence="2">Uncharacterized protein</fullName>
    </submittedName>
</protein>
<gene>
    <name evidence="2" type="ORF">SEVIR_2G079432v2</name>
</gene>
<reference evidence="2" key="1">
    <citation type="submission" date="2019-03" db="EMBL/GenBank/DDBJ databases">
        <title>WGS assembly of Setaria viridis.</title>
        <authorList>
            <person name="Huang P."/>
            <person name="Jenkins J."/>
            <person name="Grimwood J."/>
            <person name="Barry K."/>
            <person name="Healey A."/>
            <person name="Mamidi S."/>
            <person name="Sreedasyam A."/>
            <person name="Shu S."/>
            <person name="Feldman M."/>
            <person name="Wu J."/>
            <person name="Yu Y."/>
            <person name="Chen C."/>
            <person name="Johnson J."/>
            <person name="Rokhsar D."/>
            <person name="Baxter I."/>
            <person name="Schmutz J."/>
            <person name="Brutnell T."/>
            <person name="Kellogg E."/>
        </authorList>
    </citation>
    <scope>NUCLEOTIDE SEQUENCE [LARGE SCALE GENOMIC DNA]</scope>
</reference>
<evidence type="ECO:0000313" key="2">
    <source>
        <dbReference type="EMBL" id="TKW31050.1"/>
    </source>
</evidence>
<dbReference type="Proteomes" id="UP000298652">
    <property type="component" value="Chromosome 2"/>
</dbReference>
<evidence type="ECO:0000256" key="1">
    <source>
        <dbReference type="SAM" id="MobiDB-lite"/>
    </source>
</evidence>
<dbReference type="EMBL" id="CM016553">
    <property type="protein sequence ID" value="TKW31050.1"/>
    <property type="molecule type" value="Genomic_DNA"/>
</dbReference>
<accession>A0A4U6VMU6</accession>
<sequence length="119" mass="11799">MGGLSPPGLRPPPLSPPHHRLSRDGGSLAPARRGGGGGGAFLSRKTVWAARVSSPAAMALLRRSAAGFVGPLAGSEGPLVGSVALRGGSASFCSVGQGCAGGGARRSALRCGWARREDD</sequence>
<organism evidence="2 3">
    <name type="scientific">Setaria viridis</name>
    <name type="common">Green bristlegrass</name>
    <name type="synonym">Setaria italica subsp. viridis</name>
    <dbReference type="NCBI Taxonomy" id="4556"/>
    <lineage>
        <taxon>Eukaryota</taxon>
        <taxon>Viridiplantae</taxon>
        <taxon>Streptophyta</taxon>
        <taxon>Embryophyta</taxon>
        <taxon>Tracheophyta</taxon>
        <taxon>Spermatophyta</taxon>
        <taxon>Magnoliopsida</taxon>
        <taxon>Liliopsida</taxon>
        <taxon>Poales</taxon>
        <taxon>Poaceae</taxon>
        <taxon>PACMAD clade</taxon>
        <taxon>Panicoideae</taxon>
        <taxon>Panicodae</taxon>
        <taxon>Paniceae</taxon>
        <taxon>Cenchrinae</taxon>
        <taxon>Setaria</taxon>
    </lineage>
</organism>
<dbReference type="AlphaFoldDB" id="A0A4U6VMU6"/>
<evidence type="ECO:0000313" key="3">
    <source>
        <dbReference type="Proteomes" id="UP000298652"/>
    </source>
</evidence>
<keyword evidence="3" id="KW-1185">Reference proteome</keyword>